<feature type="transmembrane region" description="Helical" evidence="1">
    <location>
        <begin position="104"/>
        <end position="123"/>
    </location>
</feature>
<feature type="transmembrane region" description="Helical" evidence="1">
    <location>
        <begin position="135"/>
        <end position="153"/>
    </location>
</feature>
<organism evidence="2 3">
    <name type="scientific">Micrococcoides hystricis</name>
    <dbReference type="NCBI Taxonomy" id="1572761"/>
    <lineage>
        <taxon>Bacteria</taxon>
        <taxon>Bacillati</taxon>
        <taxon>Actinomycetota</taxon>
        <taxon>Actinomycetes</taxon>
        <taxon>Micrococcales</taxon>
        <taxon>Micrococcaceae</taxon>
        <taxon>Micrococcoides</taxon>
    </lineage>
</organism>
<keyword evidence="3" id="KW-1185">Reference proteome</keyword>
<feature type="transmembrane region" description="Helical" evidence="1">
    <location>
        <begin position="159"/>
        <end position="182"/>
    </location>
</feature>
<evidence type="ECO:0000313" key="3">
    <source>
        <dbReference type="Proteomes" id="UP001589862"/>
    </source>
</evidence>
<dbReference type="EMBL" id="JBHLUB010000030">
    <property type="protein sequence ID" value="MFC0582536.1"/>
    <property type="molecule type" value="Genomic_DNA"/>
</dbReference>
<name>A0ABV6PBP4_9MICC</name>
<evidence type="ECO:0008006" key="4">
    <source>
        <dbReference type="Google" id="ProtNLM"/>
    </source>
</evidence>
<reference evidence="2 3" key="1">
    <citation type="submission" date="2024-09" db="EMBL/GenBank/DDBJ databases">
        <authorList>
            <person name="Sun Q."/>
            <person name="Mori K."/>
        </authorList>
    </citation>
    <scope>NUCLEOTIDE SEQUENCE [LARGE SCALE GENOMIC DNA]</scope>
    <source>
        <strain evidence="2 3">NCAIM B.02604</strain>
    </source>
</reference>
<gene>
    <name evidence="2" type="ORF">ACFFFR_09120</name>
</gene>
<keyword evidence="1" id="KW-0812">Transmembrane</keyword>
<feature type="transmembrane region" description="Helical" evidence="1">
    <location>
        <begin position="18"/>
        <end position="36"/>
    </location>
</feature>
<evidence type="ECO:0000256" key="1">
    <source>
        <dbReference type="SAM" id="Phobius"/>
    </source>
</evidence>
<keyword evidence="1" id="KW-0472">Membrane</keyword>
<accession>A0ABV6PBP4</accession>
<dbReference type="RefSeq" id="WP_377459764.1">
    <property type="nucleotide sequence ID" value="NZ_JBHLUB010000030.1"/>
</dbReference>
<keyword evidence="1" id="KW-1133">Transmembrane helix</keyword>
<proteinExistence type="predicted"/>
<dbReference type="Proteomes" id="UP001589862">
    <property type="component" value="Unassembled WGS sequence"/>
</dbReference>
<sequence length="203" mass="21329">MAALPTDPALARALTRPVFLRALIAALFAIPTIFIFSLDNTYLRFGAAALFVLTASQIYDHVKVSTAHAPKASVPIQLPQLLAAIVLMLGGVGMLFVTTPQLEAIVIGGTLGIAGVAEVVAYFRGRSSFWPARDFLVIGIAHAGTGVFLLLANQLNEHGILGVLAGGMLIVAVFGLITTFGYRYEAKRETAESSTTAAGESTL</sequence>
<comment type="caution">
    <text evidence="2">The sequence shown here is derived from an EMBL/GenBank/DDBJ whole genome shotgun (WGS) entry which is preliminary data.</text>
</comment>
<feature type="transmembrane region" description="Helical" evidence="1">
    <location>
        <begin position="42"/>
        <end position="59"/>
    </location>
</feature>
<evidence type="ECO:0000313" key="2">
    <source>
        <dbReference type="EMBL" id="MFC0582536.1"/>
    </source>
</evidence>
<feature type="transmembrane region" description="Helical" evidence="1">
    <location>
        <begin position="80"/>
        <end position="98"/>
    </location>
</feature>
<protein>
    <recommendedName>
        <fullName evidence="4">DUF308 domain-containing protein</fullName>
    </recommendedName>
</protein>